<protein>
    <submittedName>
        <fullName evidence="1">Glycoside hydrolase family 19 protein</fullName>
    </submittedName>
</protein>
<keyword evidence="1" id="KW-0378">Hydrolase</keyword>
<organism evidence="1 2">
    <name type="scientific">Paraburkholderia silviterrae</name>
    <dbReference type="NCBI Taxonomy" id="2528715"/>
    <lineage>
        <taxon>Bacteria</taxon>
        <taxon>Pseudomonadati</taxon>
        <taxon>Pseudomonadota</taxon>
        <taxon>Betaproteobacteria</taxon>
        <taxon>Burkholderiales</taxon>
        <taxon>Burkholderiaceae</taxon>
        <taxon>Paraburkholderia</taxon>
    </lineage>
</organism>
<evidence type="ECO:0000313" key="1">
    <source>
        <dbReference type="EMBL" id="TDG23430.1"/>
    </source>
</evidence>
<dbReference type="SUPFAM" id="SSF53955">
    <property type="entry name" value="Lysozyme-like"/>
    <property type="match status" value="1"/>
</dbReference>
<dbReference type="PANTHER" id="PTHR34408">
    <property type="entry name" value="FAMILY PROTEIN, PUTATIVE-RELATED"/>
    <property type="match status" value="1"/>
</dbReference>
<dbReference type="GO" id="GO:0016787">
    <property type="term" value="F:hydrolase activity"/>
    <property type="evidence" value="ECO:0007669"/>
    <property type="project" value="UniProtKB-KW"/>
</dbReference>
<sequence>MNLTPQIISAGCGAPLPRSAQWTQPLQAACDKYSINTPLRVAAFLAQIGVESARLTAVAENLNYSSEGLLSTFPNYFDEQSARQYANKPPMIANRVYASRMGNGDEASGDGWKYRGRGCIQVTGRDAYVLCEMGLELDLLNHPELLEQPANAAMSAGWFWGNSNLSALADAANFQQITWAINGGLNGYSQRLALYGAAKKSLGIA</sequence>
<dbReference type="OrthoDB" id="1242806at2"/>
<dbReference type="InterPro" id="IPR023346">
    <property type="entry name" value="Lysozyme-like_dom_sf"/>
</dbReference>
<dbReference type="InterPro" id="IPR052354">
    <property type="entry name" value="Cell_Wall_Dynamics_Protein"/>
</dbReference>
<dbReference type="Gene3D" id="1.10.530.10">
    <property type="match status" value="1"/>
</dbReference>
<dbReference type="AlphaFoldDB" id="A0A4R5MAR3"/>
<dbReference type="Proteomes" id="UP000295722">
    <property type="component" value="Unassembled WGS sequence"/>
</dbReference>
<gene>
    <name evidence="1" type="ORF">EYW47_14825</name>
</gene>
<dbReference type="EMBL" id="SMRP01000006">
    <property type="protein sequence ID" value="TDG23430.1"/>
    <property type="molecule type" value="Genomic_DNA"/>
</dbReference>
<evidence type="ECO:0000313" key="2">
    <source>
        <dbReference type="Proteomes" id="UP000295722"/>
    </source>
</evidence>
<comment type="caution">
    <text evidence="1">The sequence shown here is derived from an EMBL/GenBank/DDBJ whole genome shotgun (WGS) entry which is preliminary data.</text>
</comment>
<dbReference type="RefSeq" id="WP_133195575.1">
    <property type="nucleotide sequence ID" value="NZ_JBHUCW010000009.1"/>
</dbReference>
<dbReference type="PANTHER" id="PTHR34408:SF1">
    <property type="entry name" value="GLYCOSYL HYDROLASE FAMILY 19 DOMAIN-CONTAINING PROTEIN HI_1415"/>
    <property type="match status" value="1"/>
</dbReference>
<proteinExistence type="predicted"/>
<keyword evidence="2" id="KW-1185">Reference proteome</keyword>
<accession>A0A4R5MAR3</accession>
<name>A0A4R5MAR3_9BURK</name>
<reference evidence="1 2" key="1">
    <citation type="submission" date="2019-03" db="EMBL/GenBank/DDBJ databases">
        <title>Paraburkholderia sp. 4M-K11, isolated from subtropical forest soil.</title>
        <authorList>
            <person name="Gao Z.-H."/>
            <person name="Qiu L.-H."/>
        </authorList>
    </citation>
    <scope>NUCLEOTIDE SEQUENCE [LARGE SCALE GENOMIC DNA]</scope>
    <source>
        <strain evidence="1 2">4M-K11</strain>
    </source>
</reference>